<sequence length="47" mass="5131">SISTDLVPHRLVGRVWTKLQALPEATPVEVGAFAVLLLFIGEEKNNT</sequence>
<reference evidence="1" key="4">
    <citation type="submission" date="2025-09" db="UniProtKB">
        <authorList>
            <consortium name="Ensembl"/>
        </authorList>
    </citation>
    <scope>IDENTIFICATION</scope>
</reference>
<dbReference type="AlphaFoldDB" id="A0A3P8QXW0"/>
<proteinExistence type="predicted"/>
<dbReference type="GeneTree" id="ENSGT00940000176223"/>
<dbReference type="OMA" id="HCCCCGK"/>
<dbReference type="Proteomes" id="UP000265100">
    <property type="component" value="Chromosome 8"/>
</dbReference>
<reference evidence="1 2" key="1">
    <citation type="submission" date="2018-05" db="EMBL/GenBank/DDBJ databases">
        <authorList>
            <person name="Datahose"/>
        </authorList>
    </citation>
    <scope>NUCLEOTIDE SEQUENCE</scope>
</reference>
<evidence type="ECO:0000313" key="1">
    <source>
        <dbReference type="Ensembl" id="ENSACLP00000033969.2"/>
    </source>
</evidence>
<dbReference type="Ensembl" id="ENSACLT00000034776.2">
    <property type="protein sequence ID" value="ENSACLP00000033969.2"/>
    <property type="gene ID" value="ENSACLG00000023008.2"/>
</dbReference>
<accession>A0A3P8QXW0</accession>
<evidence type="ECO:0008006" key="3">
    <source>
        <dbReference type="Google" id="ProtNLM"/>
    </source>
</evidence>
<evidence type="ECO:0000313" key="2">
    <source>
        <dbReference type="Proteomes" id="UP000265100"/>
    </source>
</evidence>
<dbReference type="InterPro" id="IPR047133">
    <property type="entry name" value="SMIM5"/>
</dbReference>
<reference evidence="2" key="2">
    <citation type="submission" date="2023-03" db="EMBL/GenBank/DDBJ databases">
        <authorList>
            <consortium name="Wellcome Sanger Institute Data Sharing"/>
        </authorList>
    </citation>
    <scope>NUCLEOTIDE SEQUENCE [LARGE SCALE GENOMIC DNA]</scope>
</reference>
<keyword evidence="2" id="KW-1185">Reference proteome</keyword>
<organism evidence="1 2">
    <name type="scientific">Astatotilapia calliptera</name>
    <name type="common">Eastern happy</name>
    <name type="synonym">Chromis callipterus</name>
    <dbReference type="NCBI Taxonomy" id="8154"/>
    <lineage>
        <taxon>Eukaryota</taxon>
        <taxon>Metazoa</taxon>
        <taxon>Chordata</taxon>
        <taxon>Craniata</taxon>
        <taxon>Vertebrata</taxon>
        <taxon>Euteleostomi</taxon>
        <taxon>Actinopterygii</taxon>
        <taxon>Neopterygii</taxon>
        <taxon>Teleostei</taxon>
        <taxon>Neoteleostei</taxon>
        <taxon>Acanthomorphata</taxon>
        <taxon>Ovalentaria</taxon>
        <taxon>Cichlomorphae</taxon>
        <taxon>Cichliformes</taxon>
        <taxon>Cichlidae</taxon>
        <taxon>African cichlids</taxon>
        <taxon>Pseudocrenilabrinae</taxon>
        <taxon>Haplochromini</taxon>
        <taxon>Astatotilapia</taxon>
    </lineage>
</organism>
<reference evidence="1" key="3">
    <citation type="submission" date="2025-08" db="UniProtKB">
        <authorList>
            <consortium name="Ensembl"/>
        </authorList>
    </citation>
    <scope>IDENTIFICATION</scope>
</reference>
<dbReference type="Bgee" id="ENSACLG00000023008">
    <property type="expression patterns" value="Expressed in testis and 8 other cell types or tissues"/>
</dbReference>
<name>A0A3P8QXW0_ASTCA</name>
<dbReference type="CDD" id="cd20254">
    <property type="entry name" value="CASIMO1_SMIM5"/>
    <property type="match status" value="1"/>
</dbReference>
<protein>
    <recommendedName>
        <fullName evidence="3">Globin family profile domain-containing protein</fullName>
    </recommendedName>
</protein>